<organism evidence="8 9">
    <name type="scientific">Candidatus Staskawiczbacteria bacterium RIFCSPLOWO2_01_FULL_37_25b</name>
    <dbReference type="NCBI Taxonomy" id="1802213"/>
    <lineage>
        <taxon>Bacteria</taxon>
        <taxon>Candidatus Staskawicziibacteriota</taxon>
    </lineage>
</organism>
<dbReference type="InterPro" id="IPR012933">
    <property type="entry name" value="HicA_mRNA_interferase"/>
</dbReference>
<sequence length="75" mass="8499">MAKLPSMTPKVLVKILESLNFRLDHSAGSHHIFYNSKTKRRAVVPSHKKDLPKGTIMSILKEAGITKQELENFLK</sequence>
<evidence type="ECO:0000256" key="1">
    <source>
        <dbReference type="ARBA" id="ARBA00006620"/>
    </source>
</evidence>
<evidence type="ECO:0000256" key="2">
    <source>
        <dbReference type="ARBA" id="ARBA00022649"/>
    </source>
</evidence>
<dbReference type="GO" id="GO:0016787">
    <property type="term" value="F:hydrolase activity"/>
    <property type="evidence" value="ECO:0007669"/>
    <property type="project" value="UniProtKB-KW"/>
</dbReference>
<evidence type="ECO:0000256" key="5">
    <source>
        <dbReference type="ARBA" id="ARBA00022801"/>
    </source>
</evidence>
<dbReference type="SUPFAM" id="SSF54786">
    <property type="entry name" value="YcfA/nrd intein domain"/>
    <property type="match status" value="1"/>
</dbReference>
<accession>A0A1G2IC58</accession>
<keyword evidence="2" id="KW-1277">Toxin-antitoxin system</keyword>
<keyword evidence="5" id="KW-0378">Hydrolase</keyword>
<dbReference type="AlphaFoldDB" id="A0A1G2IC58"/>
<evidence type="ECO:0000256" key="6">
    <source>
        <dbReference type="ARBA" id="ARBA00022884"/>
    </source>
</evidence>
<evidence type="ECO:0000256" key="7">
    <source>
        <dbReference type="ARBA" id="ARBA00023016"/>
    </source>
</evidence>
<dbReference type="GO" id="GO:0004519">
    <property type="term" value="F:endonuclease activity"/>
    <property type="evidence" value="ECO:0007669"/>
    <property type="project" value="UniProtKB-KW"/>
</dbReference>
<dbReference type="InterPro" id="IPR038570">
    <property type="entry name" value="HicA_sf"/>
</dbReference>
<gene>
    <name evidence="8" type="ORF">A2998_00605</name>
</gene>
<evidence type="ECO:0008006" key="10">
    <source>
        <dbReference type="Google" id="ProtNLM"/>
    </source>
</evidence>
<name>A0A1G2IC58_9BACT</name>
<dbReference type="Gene3D" id="3.30.920.30">
    <property type="entry name" value="Hypothetical protein"/>
    <property type="match status" value="1"/>
</dbReference>
<dbReference type="EMBL" id="MHOZ01000050">
    <property type="protein sequence ID" value="OGZ71798.1"/>
    <property type="molecule type" value="Genomic_DNA"/>
</dbReference>
<protein>
    <recommendedName>
        <fullName evidence="10">Toxin HicA</fullName>
    </recommendedName>
</protein>
<keyword evidence="6" id="KW-0694">RNA-binding</keyword>
<evidence type="ECO:0000313" key="9">
    <source>
        <dbReference type="Proteomes" id="UP000178826"/>
    </source>
</evidence>
<keyword evidence="7" id="KW-0346">Stress response</keyword>
<keyword evidence="4" id="KW-0255">Endonuclease</keyword>
<dbReference type="Pfam" id="PF07927">
    <property type="entry name" value="HicA_toxin"/>
    <property type="match status" value="1"/>
</dbReference>
<comment type="similarity">
    <text evidence="1">Belongs to the HicA mRNA interferase family.</text>
</comment>
<evidence type="ECO:0000256" key="3">
    <source>
        <dbReference type="ARBA" id="ARBA00022722"/>
    </source>
</evidence>
<dbReference type="Proteomes" id="UP000178826">
    <property type="component" value="Unassembled WGS sequence"/>
</dbReference>
<dbReference type="GO" id="GO:0003729">
    <property type="term" value="F:mRNA binding"/>
    <property type="evidence" value="ECO:0007669"/>
    <property type="project" value="InterPro"/>
</dbReference>
<evidence type="ECO:0000256" key="4">
    <source>
        <dbReference type="ARBA" id="ARBA00022759"/>
    </source>
</evidence>
<evidence type="ECO:0000313" key="8">
    <source>
        <dbReference type="EMBL" id="OGZ71798.1"/>
    </source>
</evidence>
<comment type="caution">
    <text evidence="8">The sequence shown here is derived from an EMBL/GenBank/DDBJ whole genome shotgun (WGS) entry which is preliminary data.</text>
</comment>
<proteinExistence type="inferred from homology"/>
<reference evidence="8 9" key="1">
    <citation type="journal article" date="2016" name="Nat. Commun.">
        <title>Thousands of microbial genomes shed light on interconnected biogeochemical processes in an aquifer system.</title>
        <authorList>
            <person name="Anantharaman K."/>
            <person name="Brown C.T."/>
            <person name="Hug L.A."/>
            <person name="Sharon I."/>
            <person name="Castelle C.J."/>
            <person name="Probst A.J."/>
            <person name="Thomas B.C."/>
            <person name="Singh A."/>
            <person name="Wilkins M.J."/>
            <person name="Karaoz U."/>
            <person name="Brodie E.L."/>
            <person name="Williams K.H."/>
            <person name="Hubbard S.S."/>
            <person name="Banfield J.F."/>
        </authorList>
    </citation>
    <scope>NUCLEOTIDE SEQUENCE [LARGE SCALE GENOMIC DNA]</scope>
</reference>
<keyword evidence="3" id="KW-0540">Nuclease</keyword>